<sequence length="64" mass="7461">MVFDHGGFDEYGDFLVEGVFDRGEFIRCGHFTEKDYPGCKQAYFRDFLVEGVIDRDCTQEIILN</sequence>
<evidence type="ECO:0000313" key="2">
    <source>
        <dbReference type="WBParaSite" id="nRc.2.0.1.t23225-RA"/>
    </source>
</evidence>
<proteinExistence type="predicted"/>
<accession>A0A915JBQ7</accession>
<reference evidence="2" key="1">
    <citation type="submission" date="2022-11" db="UniProtKB">
        <authorList>
            <consortium name="WormBaseParasite"/>
        </authorList>
    </citation>
    <scope>IDENTIFICATION</scope>
</reference>
<evidence type="ECO:0000313" key="1">
    <source>
        <dbReference type="Proteomes" id="UP000887565"/>
    </source>
</evidence>
<protein>
    <submittedName>
        <fullName evidence="2">Uncharacterized protein</fullName>
    </submittedName>
</protein>
<dbReference type="WBParaSite" id="nRc.2.0.1.t23225-RA">
    <property type="protein sequence ID" value="nRc.2.0.1.t23225-RA"/>
    <property type="gene ID" value="nRc.2.0.1.g23225"/>
</dbReference>
<dbReference type="AlphaFoldDB" id="A0A915JBQ7"/>
<keyword evidence="1" id="KW-1185">Reference proteome</keyword>
<organism evidence="1 2">
    <name type="scientific">Romanomermis culicivorax</name>
    <name type="common">Nematode worm</name>
    <dbReference type="NCBI Taxonomy" id="13658"/>
    <lineage>
        <taxon>Eukaryota</taxon>
        <taxon>Metazoa</taxon>
        <taxon>Ecdysozoa</taxon>
        <taxon>Nematoda</taxon>
        <taxon>Enoplea</taxon>
        <taxon>Dorylaimia</taxon>
        <taxon>Mermithida</taxon>
        <taxon>Mermithoidea</taxon>
        <taxon>Mermithidae</taxon>
        <taxon>Romanomermis</taxon>
    </lineage>
</organism>
<name>A0A915JBQ7_ROMCU</name>
<dbReference type="Proteomes" id="UP000887565">
    <property type="component" value="Unplaced"/>
</dbReference>